<reference evidence="6" key="1">
    <citation type="submission" date="2017-02" db="EMBL/GenBank/DDBJ databases">
        <authorList>
            <person name="Varghese N."/>
            <person name="Submissions S."/>
        </authorList>
    </citation>
    <scope>NUCLEOTIDE SEQUENCE [LARGE SCALE GENOMIC DNA]</scope>
    <source>
        <strain evidence="6">9H-4</strain>
    </source>
</reference>
<protein>
    <submittedName>
        <fullName evidence="5">Glycosyltransferase involved in cell wall bisynthesis</fullName>
    </submittedName>
</protein>
<dbReference type="PANTHER" id="PTHR12526">
    <property type="entry name" value="GLYCOSYLTRANSFERASE"/>
    <property type="match status" value="1"/>
</dbReference>
<dbReference type="OrthoDB" id="9809227at2"/>
<keyword evidence="2 5" id="KW-0808">Transferase</keyword>
<evidence type="ECO:0000256" key="2">
    <source>
        <dbReference type="ARBA" id="ARBA00022679"/>
    </source>
</evidence>
<dbReference type="Pfam" id="PF13439">
    <property type="entry name" value="Glyco_transf_4"/>
    <property type="match status" value="1"/>
</dbReference>
<dbReference type="AlphaFoldDB" id="A0A1T4Z4R1"/>
<dbReference type="CDD" id="cd03802">
    <property type="entry name" value="GT4_AviGT4-like"/>
    <property type="match status" value="1"/>
</dbReference>
<dbReference type="InterPro" id="IPR028098">
    <property type="entry name" value="Glyco_trans_4-like_N"/>
</dbReference>
<dbReference type="RefSeq" id="WP_078700432.1">
    <property type="nucleotide sequence ID" value="NZ_LT796768.1"/>
</dbReference>
<dbReference type="Pfam" id="PF00534">
    <property type="entry name" value="Glycos_transf_1"/>
    <property type="match status" value="1"/>
</dbReference>
<dbReference type="STRING" id="1736691.SAMN06295964_2464"/>
<proteinExistence type="predicted"/>
<evidence type="ECO:0000259" key="4">
    <source>
        <dbReference type="Pfam" id="PF13439"/>
    </source>
</evidence>
<evidence type="ECO:0000313" key="6">
    <source>
        <dbReference type="Proteomes" id="UP000191040"/>
    </source>
</evidence>
<dbReference type="Proteomes" id="UP000191040">
    <property type="component" value="Chromosome I"/>
</dbReference>
<dbReference type="Gene3D" id="3.40.50.2000">
    <property type="entry name" value="Glycogen Phosphorylase B"/>
    <property type="match status" value="2"/>
</dbReference>
<evidence type="ECO:0000313" key="5">
    <source>
        <dbReference type="EMBL" id="SKB09042.1"/>
    </source>
</evidence>
<gene>
    <name evidence="5" type="ORF">SAMN06295964_2464</name>
</gene>
<dbReference type="SUPFAM" id="SSF53756">
    <property type="entry name" value="UDP-Glycosyltransferase/glycogen phosphorylase"/>
    <property type="match status" value="1"/>
</dbReference>
<evidence type="ECO:0000256" key="1">
    <source>
        <dbReference type="ARBA" id="ARBA00022676"/>
    </source>
</evidence>
<keyword evidence="6" id="KW-1185">Reference proteome</keyword>
<evidence type="ECO:0000259" key="3">
    <source>
        <dbReference type="Pfam" id="PF00534"/>
    </source>
</evidence>
<dbReference type="InterPro" id="IPR001296">
    <property type="entry name" value="Glyco_trans_1"/>
</dbReference>
<dbReference type="EMBL" id="LT796768">
    <property type="protein sequence ID" value="SKB09042.1"/>
    <property type="molecule type" value="Genomic_DNA"/>
</dbReference>
<organism evidence="5 6">
    <name type="scientific">Aeromicrobium choanae</name>
    <dbReference type="NCBI Taxonomy" id="1736691"/>
    <lineage>
        <taxon>Bacteria</taxon>
        <taxon>Bacillati</taxon>
        <taxon>Actinomycetota</taxon>
        <taxon>Actinomycetes</taxon>
        <taxon>Propionibacteriales</taxon>
        <taxon>Nocardioidaceae</taxon>
        <taxon>Aeromicrobium</taxon>
    </lineage>
</organism>
<dbReference type="PANTHER" id="PTHR12526:SF595">
    <property type="entry name" value="BLL5217 PROTEIN"/>
    <property type="match status" value="1"/>
</dbReference>
<keyword evidence="1" id="KW-0328">Glycosyltransferase</keyword>
<accession>A0A1T4Z4R1</accession>
<feature type="domain" description="Glycosyl transferase family 1" evidence="3">
    <location>
        <begin position="190"/>
        <end position="317"/>
    </location>
</feature>
<sequence>MSGLRICLIGSSRFPIREPFAGGLEAHTHALARQLTDRGHHVSLFAAPGSDPDLRTRELPVDSLRHDVVNRPDLDVTPGAWMDEHHAYLGLMLELARNPHHFDVVHNNSLHHLPVAMSSMLAVPMVTTLHTPPVPWLESAMKYAAADSTFVAVSRFTARAWAHAVGTVTIANGVDIERWRPGAGGGAAIWFGRLVPEKGAHLAIDAARAAGMPLDLAGPALDAEYFGAEIAPRLGGEIRYLGHLTHEQLRAAVGSARVAVVTPRWDEPYGLVAAEAMACGTPVAAFARGALPEFVDESVGALAVPDDVASLAAAIGEAAGRDREAVRRVAVERCSISAMVDRYEDLYRRLAGPMAA</sequence>
<dbReference type="GO" id="GO:0016757">
    <property type="term" value="F:glycosyltransferase activity"/>
    <property type="evidence" value="ECO:0007669"/>
    <property type="project" value="UniProtKB-KW"/>
</dbReference>
<name>A0A1T4Z4R1_9ACTN</name>
<feature type="domain" description="Glycosyltransferase subfamily 4-like N-terminal" evidence="4">
    <location>
        <begin position="22"/>
        <end position="178"/>
    </location>
</feature>